<reference evidence="2" key="1">
    <citation type="submission" date="2010-05" db="EMBL/GenBank/DDBJ databases">
        <title>The complete genome of Truepera radiovictris DSM 17093.</title>
        <authorList>
            <consortium name="US DOE Joint Genome Institute (JGI-PGF)"/>
            <person name="Lucas S."/>
            <person name="Copeland A."/>
            <person name="Lapidus A."/>
            <person name="Glavina del Rio T."/>
            <person name="Dalin E."/>
            <person name="Tice H."/>
            <person name="Bruce D."/>
            <person name="Goodwin L."/>
            <person name="Pitluck S."/>
            <person name="Kyrpides N."/>
            <person name="Mavromatis K."/>
            <person name="Ovchinnikova G."/>
            <person name="Munk A.C."/>
            <person name="Detter J.C."/>
            <person name="Han C."/>
            <person name="Tapia R."/>
            <person name="Land M."/>
            <person name="Hauser L."/>
            <person name="Markowitz V."/>
            <person name="Cheng J.-F."/>
            <person name="Hugenholtz P."/>
            <person name="Woyke T."/>
            <person name="Wu D."/>
            <person name="Tindall B."/>
            <person name="Pomrenke H.G."/>
            <person name="Brambilla E."/>
            <person name="Klenk H.-P."/>
            <person name="Eisen J.A."/>
        </authorList>
    </citation>
    <scope>NUCLEOTIDE SEQUENCE [LARGE SCALE GENOMIC DNA]</scope>
    <source>
        <strain evidence="2">DSM 17093 / CIP 108686 / LMG 22925 / RQ-24</strain>
    </source>
</reference>
<dbReference type="eggNOG" id="COG0169">
    <property type="taxonomic scope" value="Bacteria"/>
</dbReference>
<gene>
    <name evidence="1" type="ordered locus">Trad_1640</name>
</gene>
<dbReference type="Gene3D" id="3.40.50.10860">
    <property type="entry name" value="Leucine Dehydrogenase, chain A, domain 1"/>
    <property type="match status" value="1"/>
</dbReference>
<dbReference type="InterPro" id="IPR036291">
    <property type="entry name" value="NAD(P)-bd_dom_sf"/>
</dbReference>
<reference evidence="1 2" key="2">
    <citation type="journal article" date="2011" name="Stand. Genomic Sci.">
        <title>Complete genome sequence of Truepera radiovictrix type strain (RQ-24).</title>
        <authorList>
            <person name="Ivanova N."/>
            <person name="Rohde C."/>
            <person name="Munk C."/>
            <person name="Nolan M."/>
            <person name="Lucas S."/>
            <person name="Del Rio T.G."/>
            <person name="Tice H."/>
            <person name="Deshpande S."/>
            <person name="Cheng J.F."/>
            <person name="Tapia R."/>
            <person name="Han C."/>
            <person name="Goodwin L."/>
            <person name="Pitluck S."/>
            <person name="Liolios K."/>
            <person name="Mavromatis K."/>
            <person name="Mikhailova N."/>
            <person name="Pati A."/>
            <person name="Chen A."/>
            <person name="Palaniappan K."/>
            <person name="Land M."/>
            <person name="Hauser L."/>
            <person name="Chang Y.J."/>
            <person name="Jeffries C.D."/>
            <person name="Brambilla E."/>
            <person name="Rohde M."/>
            <person name="Goker M."/>
            <person name="Tindall B.J."/>
            <person name="Woyke T."/>
            <person name="Bristow J."/>
            <person name="Eisen J.A."/>
            <person name="Markowitz V."/>
            <person name="Hugenholtz P."/>
            <person name="Kyrpides N.C."/>
            <person name="Klenk H.P."/>
            <person name="Lapidus A."/>
        </authorList>
    </citation>
    <scope>NUCLEOTIDE SEQUENCE [LARGE SCALE GENOMIC DNA]</scope>
    <source>
        <strain evidence="2">DSM 17093 / CIP 108686 / LMG 22925 / RQ-24</strain>
    </source>
</reference>
<dbReference type="AlphaFoldDB" id="D7CYC0"/>
<dbReference type="EMBL" id="CP002049">
    <property type="protein sequence ID" value="ADI14759.1"/>
    <property type="molecule type" value="Genomic_DNA"/>
</dbReference>
<dbReference type="HOGENOM" id="CLU_1069362_0_0_0"/>
<dbReference type="Gene3D" id="3.40.50.720">
    <property type="entry name" value="NAD(P)-binding Rossmann-like Domain"/>
    <property type="match status" value="1"/>
</dbReference>
<evidence type="ECO:0000313" key="1">
    <source>
        <dbReference type="EMBL" id="ADI14759.1"/>
    </source>
</evidence>
<dbReference type="RefSeq" id="WP_013178127.1">
    <property type="nucleotide sequence ID" value="NC_014221.1"/>
</dbReference>
<proteinExistence type="predicted"/>
<protein>
    <submittedName>
        <fullName evidence="1">Shikimate 5-dehydrogenase</fullName>
    </submittedName>
</protein>
<sequence>MHLVALITQDYALRQALAQFRKPSLGVLLHPVTPTEFGALASALAPLDFRGALVLDPNFHEAAFRVALRSSLIAQETGAADALTVSYGGLIAEYTLGRAALAALQSKGWDARGARVVVVGSGALARAVCRELSSLGAAHLTLLAPDIPTAERTLGVLAASTECSPRSYRDPLLGSHLMRADLLVRLEPTFEVDDTHLGPHLSVLDFSPEPMSRLRQVARDAGAIALRSRDVEAQQIALGLENILGTRVNPSDFLGVLHSL</sequence>
<dbReference type="STRING" id="649638.Trad_1640"/>
<name>D7CYC0_TRURR</name>
<evidence type="ECO:0000313" key="2">
    <source>
        <dbReference type="Proteomes" id="UP000000379"/>
    </source>
</evidence>
<dbReference type="SUPFAM" id="SSF51735">
    <property type="entry name" value="NAD(P)-binding Rossmann-fold domains"/>
    <property type="match status" value="1"/>
</dbReference>
<dbReference type="KEGG" id="tra:Trad_1640"/>
<organism evidence="1 2">
    <name type="scientific">Truepera radiovictrix (strain DSM 17093 / CIP 108686 / LMG 22925 / RQ-24)</name>
    <dbReference type="NCBI Taxonomy" id="649638"/>
    <lineage>
        <taxon>Bacteria</taxon>
        <taxon>Thermotogati</taxon>
        <taxon>Deinococcota</taxon>
        <taxon>Deinococci</taxon>
        <taxon>Trueperales</taxon>
        <taxon>Trueperaceae</taxon>
        <taxon>Truepera</taxon>
    </lineage>
</organism>
<accession>D7CYC0</accession>
<dbReference type="Pfam" id="PF13241">
    <property type="entry name" value="NAD_binding_7"/>
    <property type="match status" value="1"/>
</dbReference>
<keyword evidence="2" id="KW-1185">Reference proteome</keyword>
<dbReference type="Proteomes" id="UP000000379">
    <property type="component" value="Chromosome"/>
</dbReference>